<dbReference type="RefSeq" id="WP_121911006.1">
    <property type="nucleotide sequence ID" value="NZ_CP068291.1"/>
</dbReference>
<keyword evidence="4" id="KW-0548">Nucleotidyltransferase</keyword>
<dbReference type="Proteomes" id="UP000270649">
    <property type="component" value="Unassembled WGS sequence"/>
</dbReference>
<dbReference type="EMBL" id="JAACBX020000002">
    <property type="protein sequence ID" value="MBM0244037.1"/>
    <property type="molecule type" value="Genomic_DNA"/>
</dbReference>
<organism evidence="4 5">
    <name type="scientific">Corynebacterium macginleyi</name>
    <dbReference type="NCBI Taxonomy" id="38290"/>
    <lineage>
        <taxon>Bacteria</taxon>
        <taxon>Bacillati</taxon>
        <taxon>Actinomycetota</taxon>
        <taxon>Actinomycetes</taxon>
        <taxon>Mycobacteriales</taxon>
        <taxon>Corynebacteriaceae</taxon>
        <taxon>Corynebacterium</taxon>
    </lineage>
</organism>
<evidence type="ECO:0000313" key="3">
    <source>
        <dbReference type="EMBL" id="MBM0244037.1"/>
    </source>
</evidence>
<dbReference type="Pfam" id="PF12804">
    <property type="entry name" value="NTP_transf_3"/>
    <property type="match status" value="1"/>
</dbReference>
<feature type="region of interest" description="Disordered" evidence="1">
    <location>
        <begin position="169"/>
        <end position="191"/>
    </location>
</feature>
<keyword evidence="4" id="KW-0808">Transferase</keyword>
<evidence type="ECO:0000313" key="6">
    <source>
        <dbReference type="Proteomes" id="UP001518680"/>
    </source>
</evidence>
<sequence length="191" mass="20313">MDGAIILAGGQSRRMGGADKAQVRAFGLRLVDRLACQLPYGMPSIVISPHYLGLPQVCESPLFGGPVAGIEAGARALSHCERLALFAVDAPDSPQLLPDLYGALDAVPSVGAAITRAADGYLQPLCSLWHTAALFERLGALESTRNVSVRRLIRGADFVEVAGTGAERDYDTPAELRDLPPHPARRAHRHS</sequence>
<dbReference type="SUPFAM" id="SSF53448">
    <property type="entry name" value="Nucleotide-diphospho-sugar transferases"/>
    <property type="match status" value="1"/>
</dbReference>
<dbReference type="GeneID" id="92746377"/>
<dbReference type="GO" id="GO:0016779">
    <property type="term" value="F:nucleotidyltransferase activity"/>
    <property type="evidence" value="ECO:0007669"/>
    <property type="project" value="UniProtKB-KW"/>
</dbReference>
<protein>
    <submittedName>
        <fullName evidence="4">Molybdenum cofactor guanylyltransferase</fullName>
    </submittedName>
    <submittedName>
        <fullName evidence="3">NTP transferase domain-containing protein</fullName>
    </submittedName>
</protein>
<comment type="caution">
    <text evidence="4">The sequence shown here is derived from an EMBL/GenBank/DDBJ whole genome shotgun (WGS) entry which is preliminary data.</text>
</comment>
<name>A0A3M0GRE4_9CORY</name>
<dbReference type="AlphaFoldDB" id="A0A3M0GRE4"/>
<evidence type="ECO:0000313" key="4">
    <source>
        <dbReference type="EMBL" id="RMB59270.1"/>
    </source>
</evidence>
<reference evidence="4 5" key="1">
    <citation type="submission" date="2018-10" db="EMBL/GenBank/DDBJ databases">
        <title>Corynebacterium macginleyi genome sequencing and assembly of the type strain and two clinical samples.</title>
        <authorList>
            <person name="Bernier A.-M."/>
            <person name="Bernard K."/>
        </authorList>
    </citation>
    <scope>NUCLEOTIDE SEQUENCE [LARGE SCALE GENOMIC DNA]</scope>
    <source>
        <strain evidence="4 5">NML 120205</strain>
    </source>
</reference>
<dbReference type="InterPro" id="IPR025877">
    <property type="entry name" value="MobA-like_NTP_Trfase"/>
</dbReference>
<reference evidence="3 6" key="2">
    <citation type="submission" date="2021-01" db="EMBL/GenBank/DDBJ databases">
        <title>Complete genome sequences of Corynebacterium macginleyi strains isolated from infectious keratitis.</title>
        <authorList>
            <person name="Sagerfors S."/>
            <person name="Poehlein A."/>
            <person name="Soderquist B."/>
            <person name="Bruggemann H."/>
        </authorList>
    </citation>
    <scope>NUCLEOTIDE SEQUENCE [LARGE SCALE GENOMIC DNA]</scope>
    <source>
        <strain evidence="3 6">12T220</strain>
    </source>
</reference>
<feature type="domain" description="MobA-like NTP transferase" evidence="2">
    <location>
        <begin position="4"/>
        <end position="154"/>
    </location>
</feature>
<dbReference type="InterPro" id="IPR029044">
    <property type="entry name" value="Nucleotide-diphossugar_trans"/>
</dbReference>
<gene>
    <name evidence="4" type="ORF">D9543_07665</name>
    <name evidence="3" type="ORF">GWO63_007115</name>
</gene>
<feature type="compositionally biased region" description="Basic and acidic residues" evidence="1">
    <location>
        <begin position="169"/>
        <end position="180"/>
    </location>
</feature>
<dbReference type="EMBL" id="REGC01000009">
    <property type="protein sequence ID" value="RMB59270.1"/>
    <property type="molecule type" value="Genomic_DNA"/>
</dbReference>
<dbReference type="Gene3D" id="3.90.550.10">
    <property type="entry name" value="Spore Coat Polysaccharide Biosynthesis Protein SpsA, Chain A"/>
    <property type="match status" value="1"/>
</dbReference>
<proteinExistence type="predicted"/>
<keyword evidence="6" id="KW-1185">Reference proteome</keyword>
<evidence type="ECO:0000313" key="5">
    <source>
        <dbReference type="Proteomes" id="UP000270649"/>
    </source>
</evidence>
<accession>A0A3M0GRE4</accession>
<evidence type="ECO:0000256" key="1">
    <source>
        <dbReference type="SAM" id="MobiDB-lite"/>
    </source>
</evidence>
<dbReference type="Proteomes" id="UP001518680">
    <property type="component" value="Unassembled WGS sequence"/>
</dbReference>
<evidence type="ECO:0000259" key="2">
    <source>
        <dbReference type="Pfam" id="PF12804"/>
    </source>
</evidence>